<sequence>MSKINDDIRIDPRIKAIFGKVAMGGSGNVENREAALEAANTDRAIATRTAISGFLNRCDNEQIAPSKGLAISTKIFSSKPNGNAVKVLFIRPDNDQIVPCVYYIHGGGMATMSCFDGNYRAWGRIMAAQGIAVAMVDFRNALVASSAPEVAPYPAGLDDCVAGVKWLSEESESLLINPKRIVVAGDSGGGNLAIATALRLKQESKLGIIAGIYALCPYIAGQWPLKQNPSSTENNGILLDLHNNQGAIIYGIDEFTNRNPLAWPGFADIKDVEGLVPTMISVNECDPLRDEGINFYRLLLKAGVNAKCRQVMGTIHATEVFPIVCVDISQDTASSIAHFCASIPTRA</sequence>
<reference evidence="3 4" key="1">
    <citation type="journal article" date="2012" name="J. Bacteriol.">
        <title>Genome sequence of proteorhodopsin-containing sea ice bacterium Glaciecola punicea ACAM 611T.</title>
        <authorList>
            <person name="Qin Q.-L."/>
            <person name="Xie B.-B."/>
            <person name="Shu Y.-L."/>
            <person name="Rong J.-C."/>
            <person name="Zhao D.-L."/>
            <person name="Zhang X.-Y."/>
            <person name="Chen X.-L."/>
            <person name="Zhou B.-C."/>
            <person name="Zhanga Y.-Z."/>
        </authorList>
    </citation>
    <scope>NUCLEOTIDE SEQUENCE [LARGE SCALE GENOMIC DNA]</scope>
    <source>
        <strain evidence="3 4">ACAM 611</strain>
    </source>
</reference>
<proteinExistence type="predicted"/>
<dbReference type="AlphaFoldDB" id="H5T8F8"/>
<evidence type="ECO:0000313" key="3">
    <source>
        <dbReference type="EMBL" id="GAB54599.1"/>
    </source>
</evidence>
<dbReference type="PANTHER" id="PTHR48081">
    <property type="entry name" value="AB HYDROLASE SUPERFAMILY PROTEIN C4A8.06C"/>
    <property type="match status" value="1"/>
</dbReference>
<dbReference type="EMBL" id="BAET01000006">
    <property type="protein sequence ID" value="GAB54599.1"/>
    <property type="molecule type" value="Genomic_DNA"/>
</dbReference>
<dbReference type="Gene3D" id="3.40.50.1820">
    <property type="entry name" value="alpha/beta hydrolase"/>
    <property type="match status" value="1"/>
</dbReference>
<dbReference type="Pfam" id="PF07859">
    <property type="entry name" value="Abhydrolase_3"/>
    <property type="match status" value="1"/>
</dbReference>
<reference evidence="3 4" key="2">
    <citation type="journal article" date="2017" name="Antonie Van Leeuwenhoek">
        <title>Rhizobium rhizosphaerae sp. nov., a novel species isolated from rice rhizosphere.</title>
        <authorList>
            <person name="Zhao J.J."/>
            <person name="Zhang J."/>
            <person name="Zhang R.J."/>
            <person name="Zhang C.W."/>
            <person name="Yin H.Q."/>
            <person name="Zhang X.X."/>
        </authorList>
    </citation>
    <scope>NUCLEOTIDE SEQUENCE [LARGE SCALE GENOMIC DNA]</scope>
    <source>
        <strain evidence="3 4">ACAM 611</strain>
    </source>
</reference>
<dbReference type="eggNOG" id="COG0657">
    <property type="taxonomic scope" value="Bacteria"/>
</dbReference>
<organism evidence="3 4">
    <name type="scientific">Glaciecola punicea ACAM 611</name>
    <dbReference type="NCBI Taxonomy" id="1121923"/>
    <lineage>
        <taxon>Bacteria</taxon>
        <taxon>Pseudomonadati</taxon>
        <taxon>Pseudomonadota</taxon>
        <taxon>Gammaproteobacteria</taxon>
        <taxon>Alteromonadales</taxon>
        <taxon>Alteromonadaceae</taxon>
        <taxon>Glaciecola</taxon>
    </lineage>
</organism>
<dbReference type="ESTHER" id="9alte-h5t8f8">
    <property type="family name" value="Hormone-sensitive_lipase_like"/>
</dbReference>
<evidence type="ECO:0000313" key="4">
    <source>
        <dbReference type="Proteomes" id="UP000053586"/>
    </source>
</evidence>
<dbReference type="InterPro" id="IPR050300">
    <property type="entry name" value="GDXG_lipolytic_enzyme"/>
</dbReference>
<comment type="caution">
    <text evidence="3">The sequence shown here is derived from an EMBL/GenBank/DDBJ whole genome shotgun (WGS) entry which is preliminary data.</text>
</comment>
<keyword evidence="1" id="KW-0378">Hydrolase</keyword>
<protein>
    <submittedName>
        <fullName evidence="3">Lipolytic enzyme</fullName>
    </submittedName>
</protein>
<evidence type="ECO:0000259" key="2">
    <source>
        <dbReference type="Pfam" id="PF07859"/>
    </source>
</evidence>
<dbReference type="RefSeq" id="WP_006002972.1">
    <property type="nucleotide sequence ID" value="NZ_BAET01000006.1"/>
</dbReference>
<dbReference type="SUPFAM" id="SSF53474">
    <property type="entry name" value="alpha/beta-Hydrolases"/>
    <property type="match status" value="1"/>
</dbReference>
<dbReference type="GO" id="GO:0016787">
    <property type="term" value="F:hydrolase activity"/>
    <property type="evidence" value="ECO:0007669"/>
    <property type="project" value="UniProtKB-KW"/>
</dbReference>
<dbReference type="STRING" id="56804.BAE46_11220"/>
<accession>H5T8F8</accession>
<keyword evidence="4" id="KW-1185">Reference proteome</keyword>
<dbReference type="InterPro" id="IPR029058">
    <property type="entry name" value="AB_hydrolase_fold"/>
</dbReference>
<evidence type="ECO:0000256" key="1">
    <source>
        <dbReference type="ARBA" id="ARBA00022801"/>
    </source>
</evidence>
<dbReference type="OrthoDB" id="5729797at2"/>
<dbReference type="Proteomes" id="UP000053586">
    <property type="component" value="Unassembled WGS sequence"/>
</dbReference>
<gene>
    <name evidence="3" type="ORF">GPUN_0452</name>
</gene>
<dbReference type="PANTHER" id="PTHR48081:SF8">
    <property type="entry name" value="ALPHA_BETA HYDROLASE FOLD-3 DOMAIN-CONTAINING PROTEIN-RELATED"/>
    <property type="match status" value="1"/>
</dbReference>
<feature type="domain" description="Alpha/beta hydrolase fold-3" evidence="2">
    <location>
        <begin position="101"/>
        <end position="317"/>
    </location>
</feature>
<dbReference type="InterPro" id="IPR013094">
    <property type="entry name" value="AB_hydrolase_3"/>
</dbReference>
<name>H5T8F8_9ALTE</name>